<feature type="domain" description="Putative beta-lactamase-inhibitor-like PepSY-like" evidence="2">
    <location>
        <begin position="73"/>
        <end position="137"/>
    </location>
</feature>
<reference evidence="3 4" key="1">
    <citation type="submission" date="2019-01" db="EMBL/GenBank/DDBJ databases">
        <title>Flavobacterium sp. nov. isolated from arctic soil.</title>
        <authorList>
            <person name="Kim D.-U."/>
        </authorList>
    </citation>
    <scope>NUCLEOTIDE SEQUENCE [LARGE SCALE GENOMIC DNA]</scope>
    <source>
        <strain evidence="3 4">Kopri-42</strain>
    </source>
</reference>
<dbReference type="Gene3D" id="3.10.450.360">
    <property type="match status" value="1"/>
</dbReference>
<proteinExistence type="predicted"/>
<dbReference type="OrthoDB" id="1121502at2"/>
<dbReference type="Pfam" id="PF11396">
    <property type="entry name" value="PepSY_like"/>
    <property type="match status" value="1"/>
</dbReference>
<dbReference type="RefSeq" id="WP_099715579.1">
    <property type="nucleotide sequence ID" value="NZ_QNVY02000006.1"/>
</dbReference>
<name>A0A482TVY1_9FLAO</name>
<gene>
    <name evidence="3" type="ORF">DR871_014625</name>
</gene>
<keyword evidence="4" id="KW-1185">Reference proteome</keyword>
<dbReference type="Proteomes" id="UP000253235">
    <property type="component" value="Unassembled WGS sequence"/>
</dbReference>
<dbReference type="InterPro" id="IPR021533">
    <property type="entry name" value="PepSY-like"/>
</dbReference>
<dbReference type="AlphaFoldDB" id="A0A482TVY1"/>
<feature type="chain" id="PRO_5019809767" description="Putative beta-lactamase-inhibitor-like PepSY-like domain-containing protein" evidence="1">
    <location>
        <begin position="20"/>
        <end position="143"/>
    </location>
</feature>
<dbReference type="EMBL" id="QNVY02000006">
    <property type="protein sequence ID" value="RYJ50730.1"/>
    <property type="molecule type" value="Genomic_DNA"/>
</dbReference>
<comment type="caution">
    <text evidence="3">The sequence shown here is derived from an EMBL/GenBank/DDBJ whole genome shotgun (WGS) entry which is preliminary data.</text>
</comment>
<feature type="signal peptide" evidence="1">
    <location>
        <begin position="1"/>
        <end position="19"/>
    </location>
</feature>
<sequence>MKKSIIVITLIMVSLVSFAQKTKEQNVPQVVKNALLQKFPKAKEVKWDKEGKNFEASFDLNNVDNSVLLSQDGKIVETEIEIKVSQLPKNALQYLKDNYKNQKVKEAAKIVTEEGTIIYEAEIKGKDLLFDENGNFITKDKVS</sequence>
<evidence type="ECO:0000313" key="4">
    <source>
        <dbReference type="Proteomes" id="UP000253235"/>
    </source>
</evidence>
<evidence type="ECO:0000259" key="2">
    <source>
        <dbReference type="Pfam" id="PF11396"/>
    </source>
</evidence>
<dbReference type="SUPFAM" id="SSF160574">
    <property type="entry name" value="BT0923-like"/>
    <property type="match status" value="1"/>
</dbReference>
<keyword evidence="1" id="KW-0732">Signal</keyword>
<evidence type="ECO:0000256" key="1">
    <source>
        <dbReference type="SAM" id="SignalP"/>
    </source>
</evidence>
<organism evidence="3 4">
    <name type="scientific">Flavobacterium petrolei</name>
    <dbReference type="NCBI Taxonomy" id="2259594"/>
    <lineage>
        <taxon>Bacteria</taxon>
        <taxon>Pseudomonadati</taxon>
        <taxon>Bacteroidota</taxon>
        <taxon>Flavobacteriia</taxon>
        <taxon>Flavobacteriales</taxon>
        <taxon>Flavobacteriaceae</taxon>
        <taxon>Flavobacterium</taxon>
    </lineage>
</organism>
<evidence type="ECO:0000313" key="3">
    <source>
        <dbReference type="EMBL" id="RYJ50730.1"/>
    </source>
</evidence>
<protein>
    <recommendedName>
        <fullName evidence="2">Putative beta-lactamase-inhibitor-like PepSY-like domain-containing protein</fullName>
    </recommendedName>
</protein>
<accession>A0A482TVY1</accession>